<feature type="signal peptide" evidence="1">
    <location>
        <begin position="1"/>
        <end position="22"/>
    </location>
</feature>
<evidence type="ECO:0000256" key="1">
    <source>
        <dbReference type="SAM" id="SignalP"/>
    </source>
</evidence>
<dbReference type="InterPro" id="IPR000866">
    <property type="entry name" value="AhpC/TSA"/>
</dbReference>
<accession>A0A2U8E585</accession>
<evidence type="ECO:0000259" key="2">
    <source>
        <dbReference type="Pfam" id="PF00578"/>
    </source>
</evidence>
<organism evidence="3 4">
    <name type="scientific">Ereboglobus luteus</name>
    <dbReference type="NCBI Taxonomy" id="1796921"/>
    <lineage>
        <taxon>Bacteria</taxon>
        <taxon>Pseudomonadati</taxon>
        <taxon>Verrucomicrobiota</taxon>
        <taxon>Opitutia</taxon>
        <taxon>Opitutales</taxon>
        <taxon>Opitutaceae</taxon>
        <taxon>Ereboglobus</taxon>
    </lineage>
</organism>
<sequence length="344" mass="38817">MKNTLRIITLTLACFIVTTAWAQNADESFNKFKNMRKSPKQDVAFSQQLCDAGVSFLADHGDAAKRAREVVNDMLSFGTGVLAKNDALRSDWYAKVNFALIDKQPAVNAKNKAAFAALRAAMAEGETLDAPSLSAINDWRRHIDDLAQTPGSDTYMLDRERGFYLVLNRMKTRMPSAQKVIDAQLEECSKSKIKDLANWAKREIRVGEMRKTPFTLAFTTINGKTFDSAKLKSDTLLYVFTWSTTSRNAAGEMDRMLDQYYNYSRRQIEFVAVCIDPEDKSAEVKAFIKKTKCKMPVYFDGKGTKGELYQRLVAGGQWSGHIFDGKGNVRATDIRAWDLKKFIK</sequence>
<feature type="chain" id="PRO_5015944266" description="Alkyl hydroperoxide reductase subunit C/ Thiol specific antioxidant domain-containing protein" evidence="1">
    <location>
        <begin position="23"/>
        <end position="344"/>
    </location>
</feature>
<name>A0A2U8E585_9BACT</name>
<dbReference type="GO" id="GO:0016209">
    <property type="term" value="F:antioxidant activity"/>
    <property type="evidence" value="ECO:0007669"/>
    <property type="project" value="InterPro"/>
</dbReference>
<dbReference type="InterPro" id="IPR036249">
    <property type="entry name" value="Thioredoxin-like_sf"/>
</dbReference>
<keyword evidence="1" id="KW-0732">Signal</keyword>
<evidence type="ECO:0000313" key="4">
    <source>
        <dbReference type="Proteomes" id="UP000244896"/>
    </source>
</evidence>
<dbReference type="KEGG" id="elut:CKA38_13285"/>
<dbReference type="Gene3D" id="3.40.30.10">
    <property type="entry name" value="Glutaredoxin"/>
    <property type="match status" value="1"/>
</dbReference>
<feature type="domain" description="Alkyl hydroperoxide reductase subunit C/ Thiol specific antioxidant" evidence="2">
    <location>
        <begin position="215"/>
        <end position="330"/>
    </location>
</feature>
<dbReference type="Pfam" id="PF00578">
    <property type="entry name" value="AhpC-TSA"/>
    <property type="match status" value="1"/>
</dbReference>
<reference evidence="3 4" key="1">
    <citation type="journal article" date="2018" name="Syst. Appl. Microbiol.">
        <title>Ereboglobus luteus gen. nov. sp. nov. from cockroach guts, and new insights into the oxygen relationship of the genera Opitutus and Didymococcus (Verrucomicrobia: Opitutaceae).</title>
        <authorList>
            <person name="Tegtmeier D."/>
            <person name="Belitz A."/>
            <person name="Radek R."/>
            <person name="Heimerl T."/>
            <person name="Brune A."/>
        </authorList>
    </citation>
    <scope>NUCLEOTIDE SEQUENCE [LARGE SCALE GENOMIC DNA]</scope>
    <source>
        <strain evidence="3 4">Ho45</strain>
    </source>
</reference>
<protein>
    <recommendedName>
        <fullName evidence="2">Alkyl hydroperoxide reductase subunit C/ Thiol specific antioxidant domain-containing protein</fullName>
    </recommendedName>
</protein>
<evidence type="ECO:0000313" key="3">
    <source>
        <dbReference type="EMBL" id="AWI10099.1"/>
    </source>
</evidence>
<dbReference type="RefSeq" id="WP_108825926.1">
    <property type="nucleotide sequence ID" value="NZ_CP023004.1"/>
</dbReference>
<dbReference type="Proteomes" id="UP000244896">
    <property type="component" value="Chromosome"/>
</dbReference>
<gene>
    <name evidence="3" type="ORF">CKA38_13285</name>
</gene>
<keyword evidence="4" id="KW-1185">Reference proteome</keyword>
<dbReference type="GO" id="GO:0016491">
    <property type="term" value="F:oxidoreductase activity"/>
    <property type="evidence" value="ECO:0007669"/>
    <property type="project" value="InterPro"/>
</dbReference>
<dbReference type="EMBL" id="CP023004">
    <property type="protein sequence ID" value="AWI10099.1"/>
    <property type="molecule type" value="Genomic_DNA"/>
</dbReference>
<dbReference type="AlphaFoldDB" id="A0A2U8E585"/>
<proteinExistence type="predicted"/>
<dbReference type="OrthoDB" id="750178at2"/>
<dbReference type="SUPFAM" id="SSF52833">
    <property type="entry name" value="Thioredoxin-like"/>
    <property type="match status" value="1"/>
</dbReference>